<sequence length="217" mass="23785">MNLRSGLSSIVRLRFLLYQTTLDLLSNCNMSATSMEVDRAAPKHGGRGTQQCFKADSRDSDLACWRRGGLRRYGASSASPWRAESSVRRPGSCTATGVSRDSDTAQRGRGTEGRWTRRRAPGRLVLLLGQSCRRADNETRRGGRRASVAGECSRRPELGPSERRPPGKHGQALVRSGDAKNHRPSADRGGARGRPPWLTSSKPTSRAEGTRTMVEPR</sequence>
<dbReference type="AlphaFoldDB" id="A0A804R5S4"/>
<accession>A0A804R5S4</accession>
<reference evidence="3" key="1">
    <citation type="journal article" date="2009" name="Science">
        <title>The B73 maize genome: complexity, diversity, and dynamics.</title>
        <authorList>
            <person name="Schnable P.S."/>
            <person name="Ware D."/>
            <person name="Fulton R.S."/>
            <person name="Stein J.C."/>
            <person name="Wei F."/>
            <person name="Pasternak S."/>
            <person name="Liang C."/>
            <person name="Zhang J."/>
            <person name="Fulton L."/>
            <person name="Graves T.A."/>
            <person name="Minx P."/>
            <person name="Reily A.D."/>
            <person name="Courtney L."/>
            <person name="Kruchowski S.S."/>
            <person name="Tomlinson C."/>
            <person name="Strong C."/>
            <person name="Delehaunty K."/>
            <person name="Fronick C."/>
            <person name="Courtney B."/>
            <person name="Rock S.M."/>
            <person name="Belter E."/>
            <person name="Du F."/>
            <person name="Kim K."/>
            <person name="Abbott R.M."/>
            <person name="Cotton M."/>
            <person name="Levy A."/>
            <person name="Marchetto P."/>
            <person name="Ochoa K."/>
            <person name="Jackson S.M."/>
            <person name="Gillam B."/>
            <person name="Chen W."/>
            <person name="Yan L."/>
            <person name="Higginbotham J."/>
            <person name="Cardenas M."/>
            <person name="Waligorski J."/>
            <person name="Applebaum E."/>
            <person name="Phelps L."/>
            <person name="Falcone J."/>
            <person name="Kanchi K."/>
            <person name="Thane T."/>
            <person name="Scimone A."/>
            <person name="Thane N."/>
            <person name="Henke J."/>
            <person name="Wang T."/>
            <person name="Ruppert J."/>
            <person name="Shah N."/>
            <person name="Rotter K."/>
            <person name="Hodges J."/>
            <person name="Ingenthron E."/>
            <person name="Cordes M."/>
            <person name="Kohlberg S."/>
            <person name="Sgro J."/>
            <person name="Delgado B."/>
            <person name="Mead K."/>
            <person name="Chinwalla A."/>
            <person name="Leonard S."/>
            <person name="Crouse K."/>
            <person name="Collura K."/>
            <person name="Kudrna D."/>
            <person name="Currie J."/>
            <person name="He R."/>
            <person name="Angelova A."/>
            <person name="Rajasekar S."/>
            <person name="Mueller T."/>
            <person name="Lomeli R."/>
            <person name="Scara G."/>
            <person name="Ko A."/>
            <person name="Delaney K."/>
            <person name="Wissotski M."/>
            <person name="Lopez G."/>
            <person name="Campos D."/>
            <person name="Braidotti M."/>
            <person name="Ashley E."/>
            <person name="Golser W."/>
            <person name="Kim H."/>
            <person name="Lee S."/>
            <person name="Lin J."/>
            <person name="Dujmic Z."/>
            <person name="Kim W."/>
            <person name="Talag J."/>
            <person name="Zuccolo A."/>
            <person name="Fan C."/>
            <person name="Sebastian A."/>
            <person name="Kramer M."/>
            <person name="Spiegel L."/>
            <person name="Nascimento L."/>
            <person name="Zutavern T."/>
            <person name="Miller B."/>
            <person name="Ambroise C."/>
            <person name="Muller S."/>
            <person name="Spooner W."/>
            <person name="Narechania A."/>
            <person name="Ren L."/>
            <person name="Wei S."/>
            <person name="Kumari S."/>
            <person name="Faga B."/>
            <person name="Levy M.J."/>
            <person name="McMahan L."/>
            <person name="Van Buren P."/>
            <person name="Vaughn M.W."/>
            <person name="Ying K."/>
            <person name="Yeh C.-T."/>
            <person name="Emrich S.J."/>
            <person name="Jia Y."/>
            <person name="Kalyanaraman A."/>
            <person name="Hsia A.-P."/>
            <person name="Barbazuk W.B."/>
            <person name="Baucom R.S."/>
            <person name="Brutnell T.P."/>
            <person name="Carpita N.C."/>
            <person name="Chaparro C."/>
            <person name="Chia J.-M."/>
            <person name="Deragon J.-M."/>
            <person name="Estill J.C."/>
            <person name="Fu Y."/>
            <person name="Jeddeloh J.A."/>
            <person name="Han Y."/>
            <person name="Lee H."/>
            <person name="Li P."/>
            <person name="Lisch D.R."/>
            <person name="Liu S."/>
            <person name="Liu Z."/>
            <person name="Nagel D.H."/>
            <person name="McCann M.C."/>
            <person name="SanMiguel P."/>
            <person name="Myers A.M."/>
            <person name="Nettleton D."/>
            <person name="Nguyen J."/>
            <person name="Penning B.W."/>
            <person name="Ponnala L."/>
            <person name="Schneider K.L."/>
            <person name="Schwartz D.C."/>
            <person name="Sharma A."/>
            <person name="Soderlund C."/>
            <person name="Springer N.M."/>
            <person name="Sun Q."/>
            <person name="Wang H."/>
            <person name="Waterman M."/>
            <person name="Westerman R."/>
            <person name="Wolfgruber T.K."/>
            <person name="Yang L."/>
            <person name="Yu Y."/>
            <person name="Zhang L."/>
            <person name="Zhou S."/>
            <person name="Zhu Q."/>
            <person name="Bennetzen J.L."/>
            <person name="Dawe R.K."/>
            <person name="Jiang J."/>
            <person name="Jiang N."/>
            <person name="Presting G.G."/>
            <person name="Wessler S.R."/>
            <person name="Aluru S."/>
            <person name="Martienssen R.A."/>
            <person name="Clifton S.W."/>
            <person name="McCombie W.R."/>
            <person name="Wing R.A."/>
            <person name="Wilson R.K."/>
        </authorList>
    </citation>
    <scope>NUCLEOTIDE SEQUENCE [LARGE SCALE GENOMIC DNA]</scope>
    <source>
        <strain evidence="3">cv. B73</strain>
    </source>
</reference>
<evidence type="ECO:0000256" key="1">
    <source>
        <dbReference type="SAM" id="MobiDB-lite"/>
    </source>
</evidence>
<dbReference type="InParanoid" id="A0A804R5S4"/>
<feature type="compositionally biased region" description="Basic and acidic residues" evidence="1">
    <location>
        <begin position="100"/>
        <end position="115"/>
    </location>
</feature>
<organism evidence="2 3">
    <name type="scientific">Zea mays</name>
    <name type="common">Maize</name>
    <dbReference type="NCBI Taxonomy" id="4577"/>
    <lineage>
        <taxon>Eukaryota</taxon>
        <taxon>Viridiplantae</taxon>
        <taxon>Streptophyta</taxon>
        <taxon>Embryophyta</taxon>
        <taxon>Tracheophyta</taxon>
        <taxon>Spermatophyta</taxon>
        <taxon>Magnoliopsida</taxon>
        <taxon>Liliopsida</taxon>
        <taxon>Poales</taxon>
        <taxon>Poaceae</taxon>
        <taxon>PACMAD clade</taxon>
        <taxon>Panicoideae</taxon>
        <taxon>Andropogonodae</taxon>
        <taxon>Andropogoneae</taxon>
        <taxon>Tripsacinae</taxon>
        <taxon>Zea</taxon>
    </lineage>
</organism>
<evidence type="ECO:0000313" key="2">
    <source>
        <dbReference type="EnsemblPlants" id="Zm00001eb383290_P001"/>
    </source>
</evidence>
<feature type="region of interest" description="Disordered" evidence="1">
    <location>
        <begin position="135"/>
        <end position="217"/>
    </location>
</feature>
<feature type="region of interest" description="Disordered" evidence="1">
    <location>
        <begin position="76"/>
        <end position="118"/>
    </location>
</feature>
<feature type="compositionally biased region" description="Basic and acidic residues" evidence="1">
    <location>
        <begin position="152"/>
        <end position="165"/>
    </location>
</feature>
<dbReference type="Proteomes" id="UP000007305">
    <property type="component" value="Chromosome 9"/>
</dbReference>
<reference evidence="2" key="3">
    <citation type="submission" date="2021-05" db="UniProtKB">
        <authorList>
            <consortium name="EnsemblPlants"/>
        </authorList>
    </citation>
    <scope>IDENTIFICATION</scope>
    <source>
        <strain evidence="2">cv. B73</strain>
    </source>
</reference>
<protein>
    <submittedName>
        <fullName evidence="2">Uncharacterized protein</fullName>
    </submittedName>
</protein>
<reference evidence="2" key="2">
    <citation type="submission" date="2019-07" db="EMBL/GenBank/DDBJ databases">
        <authorList>
            <person name="Seetharam A."/>
            <person name="Woodhouse M."/>
            <person name="Cannon E."/>
        </authorList>
    </citation>
    <scope>NUCLEOTIDE SEQUENCE [LARGE SCALE GENOMIC DNA]</scope>
    <source>
        <strain evidence="2">cv. B73</strain>
    </source>
</reference>
<feature type="compositionally biased region" description="Basic and acidic residues" evidence="1">
    <location>
        <begin position="177"/>
        <end position="190"/>
    </location>
</feature>
<evidence type="ECO:0000313" key="3">
    <source>
        <dbReference type="Proteomes" id="UP000007305"/>
    </source>
</evidence>
<proteinExistence type="predicted"/>
<name>A0A804R5S4_MAIZE</name>
<dbReference type="Gramene" id="Zm00001eb383290_T001">
    <property type="protein sequence ID" value="Zm00001eb383290_P001"/>
    <property type="gene ID" value="Zm00001eb383290"/>
</dbReference>
<dbReference type="EnsemblPlants" id="Zm00001eb383290_T001">
    <property type="protein sequence ID" value="Zm00001eb383290_P001"/>
    <property type="gene ID" value="Zm00001eb383290"/>
</dbReference>
<keyword evidence="3" id="KW-1185">Reference proteome</keyword>